<feature type="binding site" evidence="6">
    <location>
        <position position="208"/>
    </location>
    <ligand>
        <name>Zn(2+)</name>
        <dbReference type="ChEBI" id="CHEBI:29105"/>
        <note>catalytic</note>
    </ligand>
</feature>
<keyword evidence="5 6" id="KW-0482">Metalloprotease</keyword>
<dbReference type="EC" id="3.4.24.-" evidence="7"/>
<comment type="cofactor">
    <cofactor evidence="6 7">
        <name>Zn(2+)</name>
        <dbReference type="ChEBI" id="CHEBI:29105"/>
    </cofactor>
    <text evidence="6 7">Binds 1 zinc ion per subunit.</text>
</comment>
<organism evidence="9 10">
    <name type="scientific">Hydra vulgaris</name>
    <name type="common">Hydra</name>
    <name type="synonym">Hydra attenuata</name>
    <dbReference type="NCBI Taxonomy" id="6087"/>
    <lineage>
        <taxon>Eukaryota</taxon>
        <taxon>Metazoa</taxon>
        <taxon>Cnidaria</taxon>
        <taxon>Hydrozoa</taxon>
        <taxon>Hydroidolina</taxon>
        <taxon>Anthoathecata</taxon>
        <taxon>Aplanulata</taxon>
        <taxon>Hydridae</taxon>
        <taxon>Hydra</taxon>
    </lineage>
</organism>
<evidence type="ECO:0000256" key="4">
    <source>
        <dbReference type="ARBA" id="ARBA00022833"/>
    </source>
</evidence>
<evidence type="ECO:0000256" key="7">
    <source>
        <dbReference type="RuleBase" id="RU361183"/>
    </source>
</evidence>
<evidence type="ECO:0000313" key="10">
    <source>
        <dbReference type="RefSeq" id="XP_065646878.1"/>
    </source>
</evidence>
<evidence type="ECO:0000259" key="8">
    <source>
        <dbReference type="PROSITE" id="PS51864"/>
    </source>
</evidence>
<keyword evidence="2 6" id="KW-0479">Metal-binding</keyword>
<dbReference type="PANTHER" id="PTHR10127:SF780">
    <property type="entry name" value="METALLOENDOPEPTIDASE"/>
    <property type="match status" value="1"/>
</dbReference>
<feature type="chain" id="PRO_5044982492" description="Metalloendopeptidase" evidence="7">
    <location>
        <begin position="20"/>
        <end position="361"/>
    </location>
</feature>
<dbReference type="PRINTS" id="PR00480">
    <property type="entry name" value="ASTACIN"/>
</dbReference>
<protein>
    <recommendedName>
        <fullName evidence="7">Metalloendopeptidase</fullName>
        <ecNumber evidence="7">3.4.24.-</ecNumber>
    </recommendedName>
</protein>
<dbReference type="InterPro" id="IPR006026">
    <property type="entry name" value="Peptidase_Metallo"/>
</dbReference>
<sequence>MRKCSLLTLFLSILVSSLSYRLYDQVTDKDLNVIYQNLNEIFNELKDSSYEASPLKRFSKSYNSNQNNRDIIEPIGEDNEIEKVSKIPQNGELFEEDIIMDARLRNAVNNQFLNKKSAIVSEDVKWDNGVLPYVIDESFKPCAYNLLMEAIEEFKKRTCIKLIPRTNESDYVIYTSEEDTCSSHIGRQGGPQKIFIGESCCVLGTVEHETMHSLGFIHEHSRPDRDDFIKVEFANIKEEDFVNFEKYNFAQVNDENVDYNFNSVMHYRGDAFTKNGKNTIVPRYPEPSDNFQFGQRVKFSEGDITQIVRFYNCRVTKESYSGLFHDYSGYKFEKEKKRRDSVNRSRNELLKKLYSFQNLSI</sequence>
<evidence type="ECO:0000256" key="1">
    <source>
        <dbReference type="ARBA" id="ARBA00022670"/>
    </source>
</evidence>
<comment type="caution">
    <text evidence="6">Lacks conserved residue(s) required for the propagation of feature annotation.</text>
</comment>
<feature type="binding site" evidence="6">
    <location>
        <position position="218"/>
    </location>
    <ligand>
        <name>Zn(2+)</name>
        <dbReference type="ChEBI" id="CHEBI:29105"/>
        <note>catalytic</note>
    </ligand>
</feature>
<dbReference type="Proteomes" id="UP001652625">
    <property type="component" value="Chromosome 02"/>
</dbReference>
<feature type="domain" description="Peptidase M12A" evidence="8">
    <location>
        <begin position="117"/>
        <end position="314"/>
    </location>
</feature>
<keyword evidence="9" id="KW-1185">Reference proteome</keyword>
<dbReference type="InterPro" id="IPR001506">
    <property type="entry name" value="Peptidase_M12A"/>
</dbReference>
<dbReference type="RefSeq" id="XP_065646878.1">
    <property type="nucleotide sequence ID" value="XM_065790806.1"/>
</dbReference>
<accession>A0ABM4BD51</accession>
<proteinExistence type="predicted"/>
<feature type="binding site" evidence="6">
    <location>
        <position position="212"/>
    </location>
    <ligand>
        <name>Zn(2+)</name>
        <dbReference type="ChEBI" id="CHEBI:29105"/>
        <note>catalytic</note>
    </ligand>
</feature>
<evidence type="ECO:0000313" key="9">
    <source>
        <dbReference type="Proteomes" id="UP001652625"/>
    </source>
</evidence>
<reference evidence="10" key="2">
    <citation type="submission" date="2025-08" db="UniProtKB">
        <authorList>
            <consortium name="RefSeq"/>
        </authorList>
    </citation>
    <scope>IDENTIFICATION</scope>
</reference>
<dbReference type="InterPro" id="IPR034035">
    <property type="entry name" value="Astacin-like_dom"/>
</dbReference>
<keyword evidence="7" id="KW-0732">Signal</keyword>
<dbReference type="GO" id="GO:0008237">
    <property type="term" value="F:metallopeptidase activity"/>
    <property type="evidence" value="ECO:0007669"/>
    <property type="project" value="UniProtKB-KW"/>
</dbReference>
<dbReference type="SUPFAM" id="SSF55486">
    <property type="entry name" value="Metalloproteases ('zincins'), catalytic domain"/>
    <property type="match status" value="1"/>
</dbReference>
<dbReference type="PROSITE" id="PS51864">
    <property type="entry name" value="ASTACIN"/>
    <property type="match status" value="1"/>
</dbReference>
<dbReference type="GeneID" id="100200738"/>
<keyword evidence="4 6" id="KW-0862">Zinc</keyword>
<dbReference type="Pfam" id="PF01400">
    <property type="entry name" value="Astacin"/>
    <property type="match status" value="1"/>
</dbReference>
<evidence type="ECO:0000256" key="6">
    <source>
        <dbReference type="PROSITE-ProRule" id="PRU01211"/>
    </source>
</evidence>
<keyword evidence="1 6" id="KW-0645">Protease</keyword>
<feature type="active site" evidence="6">
    <location>
        <position position="209"/>
    </location>
</feature>
<name>A0ABM4BD51_HYDVU</name>
<evidence type="ECO:0000256" key="3">
    <source>
        <dbReference type="ARBA" id="ARBA00022801"/>
    </source>
</evidence>
<evidence type="ECO:0000256" key="5">
    <source>
        <dbReference type="ARBA" id="ARBA00023049"/>
    </source>
</evidence>
<dbReference type="PANTHER" id="PTHR10127">
    <property type="entry name" value="DISCOIDIN, CUB, EGF, LAMININ , AND ZINC METALLOPROTEASE DOMAIN CONTAINING"/>
    <property type="match status" value="1"/>
</dbReference>
<dbReference type="SMART" id="SM00235">
    <property type="entry name" value="ZnMc"/>
    <property type="match status" value="1"/>
</dbReference>
<dbReference type="Gene3D" id="3.40.390.10">
    <property type="entry name" value="Collagenase (Catalytic Domain)"/>
    <property type="match status" value="1"/>
</dbReference>
<feature type="signal peptide" evidence="7">
    <location>
        <begin position="1"/>
        <end position="19"/>
    </location>
</feature>
<evidence type="ECO:0000256" key="2">
    <source>
        <dbReference type="ARBA" id="ARBA00022723"/>
    </source>
</evidence>
<dbReference type="InterPro" id="IPR024079">
    <property type="entry name" value="MetalloPept_cat_dom_sf"/>
</dbReference>
<dbReference type="CDD" id="cd04280">
    <property type="entry name" value="ZnMc_astacin_like"/>
    <property type="match status" value="1"/>
</dbReference>
<reference evidence="9" key="1">
    <citation type="submission" date="2025-05" db="UniProtKB">
        <authorList>
            <consortium name="RefSeq"/>
        </authorList>
    </citation>
    <scope>NUCLEOTIDE SEQUENCE [LARGE SCALE GENOMIC DNA]</scope>
</reference>
<gene>
    <name evidence="10" type="primary">LOC100200738</name>
</gene>
<keyword evidence="3 6" id="KW-0378">Hydrolase</keyword>